<name>A0A2T4A6Q9_TRIHA</name>
<dbReference type="GeneID" id="36627967"/>
<organism evidence="2 3">
    <name type="scientific">Trichoderma harzianum CBS 226.95</name>
    <dbReference type="NCBI Taxonomy" id="983964"/>
    <lineage>
        <taxon>Eukaryota</taxon>
        <taxon>Fungi</taxon>
        <taxon>Dikarya</taxon>
        <taxon>Ascomycota</taxon>
        <taxon>Pezizomycotina</taxon>
        <taxon>Sordariomycetes</taxon>
        <taxon>Hypocreomycetidae</taxon>
        <taxon>Hypocreales</taxon>
        <taxon>Hypocreaceae</taxon>
        <taxon>Trichoderma</taxon>
    </lineage>
</organism>
<reference evidence="2 3" key="1">
    <citation type="submission" date="2016-07" db="EMBL/GenBank/DDBJ databases">
        <title>Multiple horizontal gene transfer events from other fungi enriched the ability of initially mycotrophic Trichoderma (Ascomycota) to feed on dead plant biomass.</title>
        <authorList>
            <consortium name="DOE Joint Genome Institute"/>
            <person name="Aerts A."/>
            <person name="Atanasova L."/>
            <person name="Chenthamara K."/>
            <person name="Zhang J."/>
            <person name="Grujic M."/>
            <person name="Henrissat B."/>
            <person name="Kuo A."/>
            <person name="Salamov A."/>
            <person name="Lipzen A."/>
            <person name="Labutti K."/>
            <person name="Barry K."/>
            <person name="Miao Y."/>
            <person name="Rahimi M.J."/>
            <person name="Shen Q."/>
            <person name="Grigoriev I.V."/>
            <person name="Kubicek C.P."/>
            <person name="Druzhinina I.S."/>
        </authorList>
    </citation>
    <scope>NUCLEOTIDE SEQUENCE [LARGE SCALE GENOMIC DNA]</scope>
    <source>
        <strain evidence="2 3">CBS 226.95</strain>
    </source>
</reference>
<keyword evidence="3" id="KW-1185">Reference proteome</keyword>
<proteinExistence type="predicted"/>
<feature type="region of interest" description="Disordered" evidence="1">
    <location>
        <begin position="1"/>
        <end position="50"/>
    </location>
</feature>
<evidence type="ECO:0000313" key="3">
    <source>
        <dbReference type="Proteomes" id="UP000241690"/>
    </source>
</evidence>
<dbReference type="Proteomes" id="UP000241690">
    <property type="component" value="Unassembled WGS sequence"/>
</dbReference>
<dbReference type="RefSeq" id="XP_024772427.1">
    <property type="nucleotide sequence ID" value="XM_024919398.1"/>
</dbReference>
<dbReference type="AlphaFoldDB" id="A0A2T4A6Q9"/>
<evidence type="ECO:0000313" key="2">
    <source>
        <dbReference type="EMBL" id="PTB52750.1"/>
    </source>
</evidence>
<evidence type="ECO:0000256" key="1">
    <source>
        <dbReference type="SAM" id="MobiDB-lite"/>
    </source>
</evidence>
<protein>
    <submittedName>
        <fullName evidence="2">Uncharacterized protein</fullName>
    </submittedName>
</protein>
<sequence length="67" mass="6892">MSISSQSPEYLGENQPHIGPPLSAVINHGRGAVTLGEPHKSAPPGASISSHSRFVCSSIQVSRSLAA</sequence>
<dbReference type="EMBL" id="KZ679683">
    <property type="protein sequence ID" value="PTB52750.1"/>
    <property type="molecule type" value="Genomic_DNA"/>
</dbReference>
<gene>
    <name evidence="2" type="ORF">M431DRAFT_510026</name>
</gene>
<accession>A0A2T4A6Q9</accession>